<dbReference type="EMBL" id="BMJQ01000007">
    <property type="protein sequence ID" value="GGF22780.1"/>
    <property type="molecule type" value="Genomic_DNA"/>
</dbReference>
<evidence type="ECO:0000313" key="2">
    <source>
        <dbReference type="EMBL" id="GGF22780.1"/>
    </source>
</evidence>
<name>A0A8J3E4B5_9PROT</name>
<evidence type="ECO:0000256" key="1">
    <source>
        <dbReference type="SAM" id="Phobius"/>
    </source>
</evidence>
<evidence type="ECO:0000313" key="3">
    <source>
        <dbReference type="Proteomes" id="UP000646365"/>
    </source>
</evidence>
<keyword evidence="3" id="KW-1185">Reference proteome</keyword>
<gene>
    <name evidence="2" type="ORF">GCM10011611_31040</name>
</gene>
<organism evidence="2 3">
    <name type="scientific">Aliidongia dinghuensis</name>
    <dbReference type="NCBI Taxonomy" id="1867774"/>
    <lineage>
        <taxon>Bacteria</taxon>
        <taxon>Pseudomonadati</taxon>
        <taxon>Pseudomonadota</taxon>
        <taxon>Alphaproteobacteria</taxon>
        <taxon>Rhodospirillales</taxon>
        <taxon>Dongiaceae</taxon>
        <taxon>Aliidongia</taxon>
    </lineage>
</organism>
<dbReference type="AlphaFoldDB" id="A0A8J3E4B5"/>
<keyword evidence="1" id="KW-0472">Membrane</keyword>
<reference evidence="2" key="2">
    <citation type="submission" date="2020-09" db="EMBL/GenBank/DDBJ databases">
        <authorList>
            <person name="Sun Q."/>
            <person name="Zhou Y."/>
        </authorList>
    </citation>
    <scope>NUCLEOTIDE SEQUENCE</scope>
    <source>
        <strain evidence="2">CGMCC 1.15725</strain>
    </source>
</reference>
<keyword evidence="1" id="KW-1133">Transmembrane helix</keyword>
<reference evidence="2" key="1">
    <citation type="journal article" date="2014" name="Int. J. Syst. Evol. Microbiol.">
        <title>Complete genome sequence of Corynebacterium casei LMG S-19264T (=DSM 44701T), isolated from a smear-ripened cheese.</title>
        <authorList>
            <consortium name="US DOE Joint Genome Institute (JGI-PGF)"/>
            <person name="Walter F."/>
            <person name="Albersmeier A."/>
            <person name="Kalinowski J."/>
            <person name="Ruckert C."/>
        </authorList>
    </citation>
    <scope>NUCLEOTIDE SEQUENCE</scope>
    <source>
        <strain evidence="2">CGMCC 1.15725</strain>
    </source>
</reference>
<sequence length="100" mass="11411">MSPYDPAIPEADAQPRAAAASVRGWLLDRRIPVAAVVSLSLQILVAGLWFGRTEARLDMLDAWVRESLRHEIRACSSAMWNGFPVDRRRECRWPGHRHYT</sequence>
<comment type="caution">
    <text evidence="2">The sequence shown here is derived from an EMBL/GenBank/DDBJ whole genome shotgun (WGS) entry which is preliminary data.</text>
</comment>
<feature type="transmembrane region" description="Helical" evidence="1">
    <location>
        <begin position="31"/>
        <end position="50"/>
    </location>
</feature>
<keyword evidence="1" id="KW-0812">Transmembrane</keyword>
<protein>
    <submittedName>
        <fullName evidence="2">Uncharacterized protein</fullName>
    </submittedName>
</protein>
<accession>A0A8J3E4B5</accession>
<dbReference type="Proteomes" id="UP000646365">
    <property type="component" value="Unassembled WGS sequence"/>
</dbReference>
<proteinExistence type="predicted"/>